<organism evidence="1 2">
    <name type="scientific">Portunus trituberculatus</name>
    <name type="common">Swimming crab</name>
    <name type="synonym">Neptunus trituberculatus</name>
    <dbReference type="NCBI Taxonomy" id="210409"/>
    <lineage>
        <taxon>Eukaryota</taxon>
        <taxon>Metazoa</taxon>
        <taxon>Ecdysozoa</taxon>
        <taxon>Arthropoda</taxon>
        <taxon>Crustacea</taxon>
        <taxon>Multicrustacea</taxon>
        <taxon>Malacostraca</taxon>
        <taxon>Eumalacostraca</taxon>
        <taxon>Eucarida</taxon>
        <taxon>Decapoda</taxon>
        <taxon>Pleocyemata</taxon>
        <taxon>Brachyura</taxon>
        <taxon>Eubrachyura</taxon>
        <taxon>Portunoidea</taxon>
        <taxon>Portunidae</taxon>
        <taxon>Portuninae</taxon>
        <taxon>Portunus</taxon>
    </lineage>
</organism>
<keyword evidence="2" id="KW-1185">Reference proteome</keyword>
<evidence type="ECO:0000313" key="1">
    <source>
        <dbReference type="EMBL" id="MPC86848.1"/>
    </source>
</evidence>
<comment type="caution">
    <text evidence="1">The sequence shown here is derived from an EMBL/GenBank/DDBJ whole genome shotgun (WGS) entry which is preliminary data.</text>
</comment>
<name>A0A5B7J1T2_PORTR</name>
<sequence>MLCIIRGRYTVGTASVWARECRQKSDRTFPWRLIKKVLEAEGVAIWPTPRPVCREVDKYGGRLIFYLFPDCVEPRLKTVYYAAVDSAIR</sequence>
<protein>
    <submittedName>
        <fullName evidence="1">Uncharacterized protein</fullName>
    </submittedName>
</protein>
<dbReference type="EMBL" id="VSRR010072674">
    <property type="protein sequence ID" value="MPC86848.1"/>
    <property type="molecule type" value="Genomic_DNA"/>
</dbReference>
<reference evidence="1 2" key="1">
    <citation type="submission" date="2019-05" db="EMBL/GenBank/DDBJ databases">
        <title>Another draft genome of Portunus trituberculatus and its Hox gene families provides insights of decapod evolution.</title>
        <authorList>
            <person name="Jeong J.-H."/>
            <person name="Song I."/>
            <person name="Kim S."/>
            <person name="Choi T."/>
            <person name="Kim D."/>
            <person name="Ryu S."/>
            <person name="Kim W."/>
        </authorList>
    </citation>
    <scope>NUCLEOTIDE SEQUENCE [LARGE SCALE GENOMIC DNA]</scope>
    <source>
        <tissue evidence="1">Muscle</tissue>
    </source>
</reference>
<dbReference type="Proteomes" id="UP000324222">
    <property type="component" value="Unassembled WGS sequence"/>
</dbReference>
<evidence type="ECO:0000313" key="2">
    <source>
        <dbReference type="Proteomes" id="UP000324222"/>
    </source>
</evidence>
<dbReference type="AlphaFoldDB" id="A0A5B7J1T2"/>
<gene>
    <name evidence="1" type="ORF">E2C01_081684</name>
</gene>
<proteinExistence type="predicted"/>
<accession>A0A5B7J1T2</accession>